<dbReference type="Pfam" id="PF07876">
    <property type="entry name" value="Dabb"/>
    <property type="match status" value="1"/>
</dbReference>
<protein>
    <submittedName>
        <fullName evidence="2">Stress responsive A/B barrel domain protein</fullName>
    </submittedName>
</protein>
<dbReference type="RefSeq" id="XP_024694587.1">
    <property type="nucleotide sequence ID" value="XM_024838783.1"/>
</dbReference>
<gene>
    <name evidence="2" type="ORF">P168DRAFT_303681</name>
</gene>
<dbReference type="Gene3D" id="3.30.70.100">
    <property type="match status" value="1"/>
</dbReference>
<dbReference type="GeneID" id="36546307"/>
<organism evidence="2 3">
    <name type="scientific">Aspergillus campestris (strain IBT 28561)</name>
    <dbReference type="NCBI Taxonomy" id="1392248"/>
    <lineage>
        <taxon>Eukaryota</taxon>
        <taxon>Fungi</taxon>
        <taxon>Dikarya</taxon>
        <taxon>Ascomycota</taxon>
        <taxon>Pezizomycotina</taxon>
        <taxon>Eurotiomycetes</taxon>
        <taxon>Eurotiomycetidae</taxon>
        <taxon>Eurotiales</taxon>
        <taxon>Aspergillaceae</taxon>
        <taxon>Aspergillus</taxon>
        <taxon>Aspergillus subgen. Circumdati</taxon>
    </lineage>
</organism>
<accession>A0A2I1D7Z6</accession>
<feature type="domain" description="Stress-response A/B barrel" evidence="1">
    <location>
        <begin position="3"/>
        <end position="98"/>
    </location>
</feature>
<dbReference type="AlphaFoldDB" id="A0A2I1D7Z6"/>
<dbReference type="SUPFAM" id="SSF54909">
    <property type="entry name" value="Dimeric alpha+beta barrel"/>
    <property type="match status" value="1"/>
</dbReference>
<evidence type="ECO:0000313" key="2">
    <source>
        <dbReference type="EMBL" id="PKY05993.1"/>
    </source>
</evidence>
<evidence type="ECO:0000259" key="1">
    <source>
        <dbReference type="PROSITE" id="PS51502"/>
    </source>
</evidence>
<comment type="caution">
    <text evidence="2">The sequence shown here is derived from an EMBL/GenBank/DDBJ whole genome shotgun (WGS) entry which is preliminary data.</text>
</comment>
<dbReference type="PROSITE" id="PS51502">
    <property type="entry name" value="S_R_A_B_BARREL"/>
    <property type="match status" value="1"/>
</dbReference>
<dbReference type="Proteomes" id="UP000234254">
    <property type="component" value="Unassembled WGS sequence"/>
</dbReference>
<evidence type="ECO:0000313" key="3">
    <source>
        <dbReference type="Proteomes" id="UP000234254"/>
    </source>
</evidence>
<dbReference type="EMBL" id="MSFM01000004">
    <property type="protein sequence ID" value="PKY05993.1"/>
    <property type="molecule type" value="Genomic_DNA"/>
</dbReference>
<proteinExistence type="predicted"/>
<dbReference type="InterPro" id="IPR011008">
    <property type="entry name" value="Dimeric_a/b-barrel"/>
</dbReference>
<dbReference type="SMART" id="SM00886">
    <property type="entry name" value="Dabb"/>
    <property type="match status" value="1"/>
</dbReference>
<dbReference type="InterPro" id="IPR013097">
    <property type="entry name" value="Dabb"/>
</dbReference>
<reference evidence="2" key="1">
    <citation type="submission" date="2016-12" db="EMBL/GenBank/DDBJ databases">
        <title>The genomes of Aspergillus section Nigri reveals drivers in fungal speciation.</title>
        <authorList>
            <consortium name="DOE Joint Genome Institute"/>
            <person name="Vesth T.C."/>
            <person name="Nybo J."/>
            <person name="Theobald S."/>
            <person name="Brandl J."/>
            <person name="Frisvad J.C."/>
            <person name="Nielsen K.F."/>
            <person name="Lyhne E.K."/>
            <person name="Kogle M.E."/>
            <person name="Kuo A."/>
            <person name="Riley R."/>
            <person name="Clum A."/>
            <person name="Nolan M."/>
            <person name="Lipzen A."/>
            <person name="Salamov A."/>
            <person name="Henrissat B."/>
            <person name="Wiebenga A."/>
            <person name="De vries R.P."/>
            <person name="Grigoriev I.V."/>
            <person name="Mortensen U.H."/>
            <person name="Andersen M.R."/>
            <person name="Baker S.E."/>
        </authorList>
    </citation>
    <scope>NUCLEOTIDE SEQUENCE</scope>
    <source>
        <strain evidence="2">IBT 28561</strain>
    </source>
</reference>
<name>A0A2I1D7Z6_ASPC2</name>
<sequence length="102" mass="11519">MPIYHIVLFRLKPNVTPAQLTTWSQTAQNMVGQIPGLRSLKANTPLPICVPRAKGFNMGLVAVLEEAKDVEVYAGHPAHQEVQRMREELCEETLAYDLEFEE</sequence>
<dbReference type="VEuPathDB" id="FungiDB:P168DRAFT_303681"/>
<keyword evidence="3" id="KW-1185">Reference proteome</keyword>
<dbReference type="OrthoDB" id="42919at2759"/>